<keyword evidence="3" id="KW-1185">Reference proteome</keyword>
<dbReference type="EMBL" id="WFKK01000018">
    <property type="protein sequence ID" value="KAB7888988.1"/>
    <property type="molecule type" value="Genomic_DNA"/>
</dbReference>
<comment type="caution">
    <text evidence="1">The sequence shown here is derived from an EMBL/GenBank/DDBJ whole genome shotgun (WGS) entry which is preliminary data.</text>
</comment>
<organism evidence="1 4">
    <name type="scientific">Poseidonibacter ostreae</name>
    <dbReference type="NCBI Taxonomy" id="2654171"/>
    <lineage>
        <taxon>Bacteria</taxon>
        <taxon>Pseudomonadati</taxon>
        <taxon>Campylobacterota</taxon>
        <taxon>Epsilonproteobacteria</taxon>
        <taxon>Campylobacterales</taxon>
        <taxon>Arcobacteraceae</taxon>
        <taxon>Poseidonibacter</taxon>
    </lineage>
</organism>
<dbReference type="EMBL" id="WFKJ01000010">
    <property type="protein sequence ID" value="KAB7891921.1"/>
    <property type="molecule type" value="Genomic_DNA"/>
</dbReference>
<evidence type="ECO:0000313" key="3">
    <source>
        <dbReference type="Proteomes" id="UP000461010"/>
    </source>
</evidence>
<dbReference type="InterPro" id="IPR014729">
    <property type="entry name" value="Rossmann-like_a/b/a_fold"/>
</dbReference>
<evidence type="ECO:0000313" key="4">
    <source>
        <dbReference type="Proteomes" id="UP000472839"/>
    </source>
</evidence>
<dbReference type="Proteomes" id="UP000472839">
    <property type="component" value="Unassembled WGS sequence"/>
</dbReference>
<reference evidence="3 4" key="1">
    <citation type="submission" date="2019-10" db="EMBL/GenBank/DDBJ databases">
        <title>Poseidonibacter ostreae sp. nov., isolated from the gut of the Ostrea denselamellosa.</title>
        <authorList>
            <person name="Choi A."/>
        </authorList>
    </citation>
    <scope>NUCLEOTIDE SEQUENCE [LARGE SCALE GENOMIC DNA]</scope>
    <source>
        <strain evidence="1 4">SJOD-M-33</strain>
        <strain evidence="2 3">SJOD-M-5</strain>
    </source>
</reference>
<sequence length="458" mass="53823">MSYLETNLFDKFDDIFVNEKSLSNLTVLCMGAGQDSMTIFLKICYDKDFRKKYATHQLLVLFADTGNEHPFTYDYIDRVLIPLCKLHNIEFVKITNDMGFHSRTWQTLTYQWKLNTPTIGSMGYPKSCTHNLKLLPQYNYLGDRISKKYNLPKGNKREYVEYAKYHGKIRFLIGISKNEEKRVNGSWHILMNNNKTLGHLRTIKGIEYFATSEHGNLKVSYKDSDRYIQINKKEILIEFTYNVEYKEKWKRQSIITEYPLLDIGYDRTTCQQYINSLNIEVPFPSNCIFCPFSSGSHMEILWLYMNLPMKFKEWVVLEENKLKHYKNNHNIVLNKLAKPHPDQKKTIRIDLLEKISTTYLNQQLEAAIKTNTQITINCLNYKDNTSIEDFINKTEKVLKMKVPNLGATARLHKDGNNKGNAFTLIDMLNEAKEKYPNVTLEELQRYKFSHGNCVESQY</sequence>
<proteinExistence type="predicted"/>
<dbReference type="Proteomes" id="UP000461010">
    <property type="component" value="Unassembled WGS sequence"/>
</dbReference>
<accession>A0A6L4WSV3</accession>
<dbReference type="RefSeq" id="WP_152188917.1">
    <property type="nucleotide sequence ID" value="NZ_WFKI01000028.1"/>
</dbReference>
<evidence type="ECO:0008006" key="5">
    <source>
        <dbReference type="Google" id="ProtNLM"/>
    </source>
</evidence>
<evidence type="ECO:0000313" key="2">
    <source>
        <dbReference type="EMBL" id="KAB7891921.1"/>
    </source>
</evidence>
<name>A0A6L4WSV3_9BACT</name>
<protein>
    <recommendedName>
        <fullName evidence="5">Phosphoadenosine phosphosulphate reductase domain-containing protein</fullName>
    </recommendedName>
</protein>
<evidence type="ECO:0000313" key="1">
    <source>
        <dbReference type="EMBL" id="KAB7888988.1"/>
    </source>
</evidence>
<dbReference type="AlphaFoldDB" id="A0A6L4WSV3"/>
<gene>
    <name evidence="2" type="ORF">GBG18_04855</name>
    <name evidence="1" type="ORF">GBG19_07305</name>
</gene>
<dbReference type="Gene3D" id="3.40.50.620">
    <property type="entry name" value="HUPs"/>
    <property type="match status" value="1"/>
</dbReference>